<dbReference type="AlphaFoldDB" id="A0AAE0VXZ9"/>
<protein>
    <recommendedName>
        <fullName evidence="1">Serine aminopeptidase S33 domain-containing protein</fullName>
    </recommendedName>
</protein>
<organism evidence="2 3">
    <name type="scientific">Potamilus streckersoni</name>
    <dbReference type="NCBI Taxonomy" id="2493646"/>
    <lineage>
        <taxon>Eukaryota</taxon>
        <taxon>Metazoa</taxon>
        <taxon>Spiralia</taxon>
        <taxon>Lophotrochozoa</taxon>
        <taxon>Mollusca</taxon>
        <taxon>Bivalvia</taxon>
        <taxon>Autobranchia</taxon>
        <taxon>Heteroconchia</taxon>
        <taxon>Palaeoheterodonta</taxon>
        <taxon>Unionida</taxon>
        <taxon>Unionoidea</taxon>
        <taxon>Unionidae</taxon>
        <taxon>Ambleminae</taxon>
        <taxon>Lampsilini</taxon>
        <taxon>Potamilus</taxon>
    </lineage>
</organism>
<dbReference type="FunFam" id="3.40.50.1820:FF:000117">
    <property type="entry name" value="Monoglyceride lipase, putative"/>
    <property type="match status" value="1"/>
</dbReference>
<evidence type="ECO:0000313" key="3">
    <source>
        <dbReference type="Proteomes" id="UP001195483"/>
    </source>
</evidence>
<dbReference type="InterPro" id="IPR051044">
    <property type="entry name" value="MAG_DAG_Lipase"/>
</dbReference>
<proteinExistence type="predicted"/>
<sequence>MSLIKSMEVSSEWRFSNENGKKIFCRCWNEDTALKSHSSSQLRAIVLIVHGFSEHCLLYNELAEVLVQEGYLVVAHDHVGHGQSEGDRAHINDFSEYVRDIFQHADMVKKTHPKLPFFLIGHSMGGTLSIMAGLEQPDYFQGMIFIGPAIIPDKNTASPFKVFMGKLLARLFPQLPVIKLDSSAMSRDKAMVKKYDDDPLVYHSGFKARWGLAFLSALEKIKMELEKVDWPILNLHGEKDALCDPEGSKMLQEKAKSKDKQLKLYPEAYHQLHNELPDVKDTVYKEIKTWLAARVK</sequence>
<evidence type="ECO:0000259" key="1">
    <source>
        <dbReference type="Pfam" id="PF12146"/>
    </source>
</evidence>
<dbReference type="EMBL" id="JAEAOA010002211">
    <property type="protein sequence ID" value="KAK3594793.1"/>
    <property type="molecule type" value="Genomic_DNA"/>
</dbReference>
<dbReference type="Gene3D" id="3.40.50.1820">
    <property type="entry name" value="alpha/beta hydrolase"/>
    <property type="match status" value="1"/>
</dbReference>
<dbReference type="SUPFAM" id="SSF53474">
    <property type="entry name" value="alpha/beta-Hydrolases"/>
    <property type="match status" value="1"/>
</dbReference>
<dbReference type="PANTHER" id="PTHR11614">
    <property type="entry name" value="PHOSPHOLIPASE-RELATED"/>
    <property type="match status" value="1"/>
</dbReference>
<reference evidence="2" key="1">
    <citation type="journal article" date="2021" name="Genome Biol. Evol.">
        <title>A High-Quality Reference Genome for a Parasitic Bivalve with Doubly Uniparental Inheritance (Bivalvia: Unionida).</title>
        <authorList>
            <person name="Smith C.H."/>
        </authorList>
    </citation>
    <scope>NUCLEOTIDE SEQUENCE</scope>
    <source>
        <strain evidence="2">CHS0354</strain>
    </source>
</reference>
<dbReference type="PRINTS" id="PR00111">
    <property type="entry name" value="ABHYDROLASE"/>
</dbReference>
<dbReference type="InterPro" id="IPR022742">
    <property type="entry name" value="Hydrolase_4"/>
</dbReference>
<feature type="domain" description="Serine aminopeptidase S33" evidence="1">
    <location>
        <begin position="41"/>
        <end position="276"/>
    </location>
</feature>
<reference evidence="2" key="3">
    <citation type="submission" date="2023-05" db="EMBL/GenBank/DDBJ databases">
        <authorList>
            <person name="Smith C.H."/>
        </authorList>
    </citation>
    <scope>NUCLEOTIDE SEQUENCE</scope>
    <source>
        <strain evidence="2">CHS0354</strain>
        <tissue evidence="2">Mantle</tissue>
    </source>
</reference>
<name>A0AAE0VXZ9_9BIVA</name>
<accession>A0AAE0VXZ9</accession>
<dbReference type="InterPro" id="IPR000073">
    <property type="entry name" value="AB_hydrolase_1"/>
</dbReference>
<keyword evidence="3" id="KW-1185">Reference proteome</keyword>
<dbReference type="Pfam" id="PF12146">
    <property type="entry name" value="Hydrolase_4"/>
    <property type="match status" value="1"/>
</dbReference>
<dbReference type="InterPro" id="IPR029058">
    <property type="entry name" value="AB_hydrolase_fold"/>
</dbReference>
<reference evidence="2" key="2">
    <citation type="journal article" date="2021" name="Genome Biol. Evol.">
        <title>Developing a high-quality reference genome for a parasitic bivalve with doubly uniparental inheritance (Bivalvia: Unionida).</title>
        <authorList>
            <person name="Smith C.H."/>
        </authorList>
    </citation>
    <scope>NUCLEOTIDE SEQUENCE</scope>
    <source>
        <strain evidence="2">CHS0354</strain>
        <tissue evidence="2">Mantle</tissue>
    </source>
</reference>
<evidence type="ECO:0000313" key="2">
    <source>
        <dbReference type="EMBL" id="KAK3594793.1"/>
    </source>
</evidence>
<gene>
    <name evidence="2" type="ORF">CHS0354_037800</name>
</gene>
<comment type="caution">
    <text evidence="2">The sequence shown here is derived from an EMBL/GenBank/DDBJ whole genome shotgun (WGS) entry which is preliminary data.</text>
</comment>
<dbReference type="Proteomes" id="UP001195483">
    <property type="component" value="Unassembled WGS sequence"/>
</dbReference>